<dbReference type="GO" id="GO:0003676">
    <property type="term" value="F:nucleic acid binding"/>
    <property type="evidence" value="ECO:0007669"/>
    <property type="project" value="InterPro"/>
</dbReference>
<dbReference type="SMART" id="SM00487">
    <property type="entry name" value="DEXDc"/>
    <property type="match status" value="1"/>
</dbReference>
<evidence type="ECO:0000256" key="3">
    <source>
        <dbReference type="ARBA" id="ARBA00022741"/>
    </source>
</evidence>
<dbReference type="PANTHER" id="PTHR47959">
    <property type="entry name" value="ATP-DEPENDENT RNA HELICASE RHLE-RELATED"/>
    <property type="match status" value="1"/>
</dbReference>
<dbReference type="AlphaFoldDB" id="A0A430K205"/>
<dbReference type="SUPFAM" id="SSF52540">
    <property type="entry name" value="P-loop containing nucleoside triphosphate hydrolases"/>
    <property type="match status" value="1"/>
</dbReference>
<dbReference type="InterPro" id="IPR027417">
    <property type="entry name" value="P-loop_NTPase"/>
</dbReference>
<gene>
    <name evidence="15" type="ORF">EHW67_13020</name>
</gene>
<dbReference type="GO" id="GO:0005829">
    <property type="term" value="C:cytosol"/>
    <property type="evidence" value="ECO:0007669"/>
    <property type="project" value="TreeGrafter"/>
</dbReference>
<comment type="similarity">
    <text evidence="7">Belongs to the DEAD box helicase family.</text>
</comment>
<protein>
    <recommendedName>
        <fullName evidence="9">DEAD-box ATP-dependent RNA helicase RhpA</fullName>
        <ecNumber evidence="1">3.6.4.13</ecNumber>
    </recommendedName>
</protein>
<dbReference type="GO" id="GO:0003724">
    <property type="term" value="F:RNA helicase activity"/>
    <property type="evidence" value="ECO:0007669"/>
    <property type="project" value="UniProtKB-EC"/>
</dbReference>
<evidence type="ECO:0000256" key="10">
    <source>
        <dbReference type="PROSITE-ProRule" id="PRU00552"/>
    </source>
</evidence>
<dbReference type="GO" id="GO:0009266">
    <property type="term" value="P:response to temperature stimulus"/>
    <property type="evidence" value="ECO:0007669"/>
    <property type="project" value="UniProtKB-ARBA"/>
</dbReference>
<dbReference type="GO" id="GO:0042255">
    <property type="term" value="P:ribosome assembly"/>
    <property type="evidence" value="ECO:0007669"/>
    <property type="project" value="UniProtKB-ARBA"/>
</dbReference>
<dbReference type="InterPro" id="IPR014001">
    <property type="entry name" value="Helicase_ATP-bd"/>
</dbReference>
<evidence type="ECO:0000256" key="9">
    <source>
        <dbReference type="ARBA" id="ARBA00074363"/>
    </source>
</evidence>
<evidence type="ECO:0000259" key="14">
    <source>
        <dbReference type="PROSITE" id="PS51195"/>
    </source>
</evidence>
<reference evidence="15 16" key="1">
    <citation type="submission" date="2018-11" db="EMBL/GenBank/DDBJ databases">
        <title>Arenibacter aquaticus sp.nov., a marine bacterium isolated from surface seawater in the South China Sea.</title>
        <authorList>
            <person name="Guo J."/>
            <person name="Sun J."/>
        </authorList>
    </citation>
    <scope>NUCLEOTIDE SEQUENCE [LARGE SCALE GENOMIC DNA]</scope>
    <source>
        <strain evidence="15 16">GUO666</strain>
    </source>
</reference>
<organism evidence="15 16">
    <name type="scientific">Arenibacter aquaticus</name>
    <dbReference type="NCBI Taxonomy" id="2489054"/>
    <lineage>
        <taxon>Bacteria</taxon>
        <taxon>Pseudomonadati</taxon>
        <taxon>Bacteroidota</taxon>
        <taxon>Flavobacteriia</taxon>
        <taxon>Flavobacteriales</taxon>
        <taxon>Flavobacteriaceae</taxon>
        <taxon>Arenibacter</taxon>
    </lineage>
</organism>
<evidence type="ECO:0000256" key="6">
    <source>
        <dbReference type="ARBA" id="ARBA00022840"/>
    </source>
</evidence>
<accession>A0A430K205</accession>
<evidence type="ECO:0000256" key="2">
    <source>
        <dbReference type="ARBA" id="ARBA00022490"/>
    </source>
</evidence>
<keyword evidence="6" id="KW-0067">ATP-binding</keyword>
<evidence type="ECO:0000256" key="8">
    <source>
        <dbReference type="ARBA" id="ARBA00047984"/>
    </source>
</evidence>
<evidence type="ECO:0000259" key="12">
    <source>
        <dbReference type="PROSITE" id="PS51192"/>
    </source>
</evidence>
<keyword evidence="5 15" id="KW-0347">Helicase</keyword>
<keyword evidence="16" id="KW-1185">Reference proteome</keyword>
<evidence type="ECO:0000313" key="15">
    <source>
        <dbReference type="EMBL" id="RTE53096.1"/>
    </source>
</evidence>
<evidence type="ECO:0000256" key="5">
    <source>
        <dbReference type="ARBA" id="ARBA00022806"/>
    </source>
</evidence>
<proteinExistence type="inferred from homology"/>
<dbReference type="CDD" id="cd18787">
    <property type="entry name" value="SF2_C_DEAD"/>
    <property type="match status" value="1"/>
</dbReference>
<evidence type="ECO:0000313" key="16">
    <source>
        <dbReference type="Proteomes" id="UP000267585"/>
    </source>
</evidence>
<name>A0A430K205_9FLAO</name>
<feature type="domain" description="DEAD-box RNA helicase Q" evidence="14">
    <location>
        <begin position="1"/>
        <end position="29"/>
    </location>
</feature>
<feature type="region of interest" description="Disordered" evidence="11">
    <location>
        <begin position="374"/>
        <end position="426"/>
    </location>
</feature>
<sequence length="426" mass="47483">MTFKDLGIIEPILKALKAEGYTNPTPIQEQSIPILLRGTDLLGCAQTGTGKTAAFSIPIIQQLVLDREADKGQRKIRTLVVTPTRELAIQIGENFTSYSRFTGIKNTVIFGGIKQGRQTDALKKGVDVLIATPGRLLDLMNQGFISLNDVKYAVLDEADQMLDMGFIHDIKKIIAKLPSNRQSLFFSATMPPAIAELSKKILGDFERVTIKPQQATAEKVEQGIYFVSKKNKSQLLIHLLEKDPTDSVLVFSRTKHGANKIVKQLAKADIKADAIHGNKSQNARQKALGEFKDGDLKVLIATDIAARGIDVEELSLVINYDLPNVPETYVHRIGRTGRASASGVALSFCDVEERPYLKDIQKLINQQVPVIKDHPFEDDASEAVPLEEKRQPQNRQKQRTGQSKYRGGRNSYRNRNRSRNNRSQKE</sequence>
<feature type="compositionally biased region" description="Basic residues" evidence="11">
    <location>
        <begin position="412"/>
        <end position="426"/>
    </location>
</feature>
<dbReference type="RefSeq" id="WP_126162827.1">
    <property type="nucleotide sequence ID" value="NZ_RQPJ01000008.1"/>
</dbReference>
<dbReference type="EMBL" id="RQPJ01000008">
    <property type="protein sequence ID" value="RTE53096.1"/>
    <property type="molecule type" value="Genomic_DNA"/>
</dbReference>
<dbReference type="GO" id="GO:0005524">
    <property type="term" value="F:ATP binding"/>
    <property type="evidence" value="ECO:0007669"/>
    <property type="project" value="UniProtKB-KW"/>
</dbReference>
<dbReference type="GO" id="GO:0016787">
    <property type="term" value="F:hydrolase activity"/>
    <property type="evidence" value="ECO:0007669"/>
    <property type="project" value="UniProtKB-KW"/>
</dbReference>
<feature type="domain" description="Helicase ATP-binding" evidence="12">
    <location>
        <begin position="32"/>
        <end position="208"/>
    </location>
</feature>
<dbReference type="SMART" id="SM00490">
    <property type="entry name" value="HELICc"/>
    <property type="match status" value="1"/>
</dbReference>
<dbReference type="InterPro" id="IPR044742">
    <property type="entry name" value="DEAD/DEAH_RhlB"/>
</dbReference>
<comment type="catalytic activity">
    <reaction evidence="8">
        <text>ATP + H2O = ADP + phosphate + H(+)</text>
        <dbReference type="Rhea" id="RHEA:13065"/>
        <dbReference type="ChEBI" id="CHEBI:15377"/>
        <dbReference type="ChEBI" id="CHEBI:15378"/>
        <dbReference type="ChEBI" id="CHEBI:30616"/>
        <dbReference type="ChEBI" id="CHEBI:43474"/>
        <dbReference type="ChEBI" id="CHEBI:456216"/>
        <dbReference type="EC" id="3.6.4.13"/>
    </reaction>
</comment>
<keyword evidence="4" id="KW-0378">Hydrolase</keyword>
<dbReference type="CDD" id="cd00268">
    <property type="entry name" value="DEADc"/>
    <property type="match status" value="1"/>
</dbReference>
<keyword evidence="3" id="KW-0547">Nucleotide-binding</keyword>
<dbReference type="Gene3D" id="3.40.50.300">
    <property type="entry name" value="P-loop containing nucleotide triphosphate hydrolases"/>
    <property type="match status" value="2"/>
</dbReference>
<dbReference type="EC" id="3.6.4.13" evidence="1"/>
<evidence type="ECO:0000256" key="4">
    <source>
        <dbReference type="ARBA" id="ARBA00022801"/>
    </source>
</evidence>
<dbReference type="PROSITE" id="PS51192">
    <property type="entry name" value="HELICASE_ATP_BIND_1"/>
    <property type="match status" value="1"/>
</dbReference>
<dbReference type="InterPro" id="IPR014014">
    <property type="entry name" value="RNA_helicase_DEAD_Q_motif"/>
</dbReference>
<dbReference type="PROSITE" id="PS51195">
    <property type="entry name" value="Q_MOTIF"/>
    <property type="match status" value="1"/>
</dbReference>
<dbReference type="Pfam" id="PF00271">
    <property type="entry name" value="Helicase_C"/>
    <property type="match status" value="1"/>
</dbReference>
<feature type="domain" description="Helicase C-terminal" evidence="13">
    <location>
        <begin position="219"/>
        <end position="379"/>
    </location>
</feature>
<comment type="caution">
    <text evidence="15">The sequence shown here is derived from an EMBL/GenBank/DDBJ whole genome shotgun (WGS) entry which is preliminary data.</text>
</comment>
<feature type="compositionally biased region" description="Polar residues" evidence="11">
    <location>
        <begin position="393"/>
        <end position="403"/>
    </location>
</feature>
<dbReference type="PROSITE" id="PS51194">
    <property type="entry name" value="HELICASE_CTER"/>
    <property type="match status" value="1"/>
</dbReference>
<dbReference type="PANTHER" id="PTHR47959:SF13">
    <property type="entry name" value="ATP-DEPENDENT RNA HELICASE RHLE"/>
    <property type="match status" value="1"/>
</dbReference>
<evidence type="ECO:0000256" key="1">
    <source>
        <dbReference type="ARBA" id="ARBA00012552"/>
    </source>
</evidence>
<feature type="short sequence motif" description="Q motif" evidence="10">
    <location>
        <begin position="1"/>
        <end position="29"/>
    </location>
</feature>
<dbReference type="FunFam" id="3.40.50.300:FF:000108">
    <property type="entry name" value="ATP-dependent RNA helicase RhlE"/>
    <property type="match status" value="1"/>
</dbReference>
<dbReference type="Pfam" id="PF00270">
    <property type="entry name" value="DEAD"/>
    <property type="match status" value="1"/>
</dbReference>
<dbReference type="Proteomes" id="UP000267585">
    <property type="component" value="Unassembled WGS sequence"/>
</dbReference>
<keyword evidence="2" id="KW-0963">Cytoplasm</keyword>
<dbReference type="InterPro" id="IPR050079">
    <property type="entry name" value="DEAD_box_RNA_helicase"/>
</dbReference>
<dbReference type="OrthoDB" id="9785240at2"/>
<evidence type="ECO:0000256" key="7">
    <source>
        <dbReference type="ARBA" id="ARBA00038437"/>
    </source>
</evidence>
<dbReference type="InterPro" id="IPR011545">
    <property type="entry name" value="DEAD/DEAH_box_helicase_dom"/>
</dbReference>
<evidence type="ECO:0000256" key="11">
    <source>
        <dbReference type="SAM" id="MobiDB-lite"/>
    </source>
</evidence>
<evidence type="ECO:0000259" key="13">
    <source>
        <dbReference type="PROSITE" id="PS51194"/>
    </source>
</evidence>
<dbReference type="InterPro" id="IPR001650">
    <property type="entry name" value="Helicase_C-like"/>
</dbReference>